<gene>
    <name evidence="3" type="ORF">GCM10008938_36860</name>
</gene>
<dbReference type="RefSeq" id="WP_189005170.1">
    <property type="nucleotide sequence ID" value="NZ_BMOD01000017.1"/>
</dbReference>
<keyword evidence="4" id="KW-1185">Reference proteome</keyword>
<feature type="domain" description="HD-GYP" evidence="2">
    <location>
        <begin position="427"/>
        <end position="617"/>
    </location>
</feature>
<dbReference type="SMART" id="SM00471">
    <property type="entry name" value="HDc"/>
    <property type="match status" value="1"/>
</dbReference>
<dbReference type="Pfam" id="PF08447">
    <property type="entry name" value="PAS_3"/>
    <property type="match status" value="1"/>
</dbReference>
<dbReference type="SMART" id="SM00086">
    <property type="entry name" value="PAC"/>
    <property type="match status" value="2"/>
</dbReference>
<evidence type="ECO:0000259" key="2">
    <source>
        <dbReference type="PROSITE" id="PS51832"/>
    </source>
</evidence>
<evidence type="ECO:0008006" key="5">
    <source>
        <dbReference type="Google" id="ProtNLM"/>
    </source>
</evidence>
<dbReference type="Gene3D" id="1.10.3210.10">
    <property type="entry name" value="Hypothetical protein af1432"/>
    <property type="match status" value="1"/>
</dbReference>
<dbReference type="SUPFAM" id="SSF55781">
    <property type="entry name" value="GAF domain-like"/>
    <property type="match status" value="1"/>
</dbReference>
<dbReference type="InterPro" id="IPR052020">
    <property type="entry name" value="Cyclic_di-GMP/3'3'-cGAMP_PDE"/>
</dbReference>
<dbReference type="PANTHER" id="PTHR45228:SF8">
    <property type="entry name" value="TWO-COMPONENT RESPONSE REGULATOR-RELATED"/>
    <property type="match status" value="1"/>
</dbReference>
<dbReference type="Gene3D" id="3.30.450.40">
    <property type="match status" value="1"/>
</dbReference>
<dbReference type="PANTHER" id="PTHR45228">
    <property type="entry name" value="CYCLIC DI-GMP PHOSPHODIESTERASE TM_0186-RELATED"/>
    <property type="match status" value="1"/>
</dbReference>
<dbReference type="EMBL" id="BMOD01000017">
    <property type="protein sequence ID" value="GGJ47474.1"/>
    <property type="molecule type" value="Genomic_DNA"/>
</dbReference>
<feature type="domain" description="PAS" evidence="1">
    <location>
        <begin position="137"/>
        <end position="208"/>
    </location>
</feature>
<dbReference type="SMART" id="SM00091">
    <property type="entry name" value="PAS"/>
    <property type="match status" value="2"/>
</dbReference>
<dbReference type="InterPro" id="IPR037522">
    <property type="entry name" value="HD_GYP_dom"/>
</dbReference>
<comment type="caution">
    <text evidence="3">The sequence shown here is derived from an EMBL/GenBank/DDBJ whole genome shotgun (WGS) entry which is preliminary data.</text>
</comment>
<dbReference type="PROSITE" id="PS50112">
    <property type="entry name" value="PAS"/>
    <property type="match status" value="1"/>
</dbReference>
<dbReference type="Proteomes" id="UP000632222">
    <property type="component" value="Unassembled WGS sequence"/>
</dbReference>
<dbReference type="Pfam" id="PF13426">
    <property type="entry name" value="PAS_9"/>
    <property type="match status" value="1"/>
</dbReference>
<dbReference type="InterPro" id="IPR000014">
    <property type="entry name" value="PAS"/>
</dbReference>
<accession>A0ABQ2D615</accession>
<dbReference type="InterPro" id="IPR001610">
    <property type="entry name" value="PAC"/>
</dbReference>
<dbReference type="PROSITE" id="PS51832">
    <property type="entry name" value="HD_GYP"/>
    <property type="match status" value="1"/>
</dbReference>
<dbReference type="SUPFAM" id="SSF109604">
    <property type="entry name" value="HD-domain/PDEase-like"/>
    <property type="match status" value="1"/>
</dbReference>
<dbReference type="InterPro" id="IPR029016">
    <property type="entry name" value="GAF-like_dom_sf"/>
</dbReference>
<protein>
    <recommendedName>
        <fullName evidence="5">Histidine kinase</fullName>
    </recommendedName>
</protein>
<dbReference type="CDD" id="cd00130">
    <property type="entry name" value="PAS"/>
    <property type="match status" value="2"/>
</dbReference>
<dbReference type="Gene3D" id="3.30.450.20">
    <property type="entry name" value="PAS domain"/>
    <property type="match status" value="2"/>
</dbReference>
<dbReference type="NCBIfam" id="TIGR00229">
    <property type="entry name" value="sensory_box"/>
    <property type="match status" value="2"/>
</dbReference>
<dbReference type="SUPFAM" id="SSF55785">
    <property type="entry name" value="PYP-like sensor domain (PAS domain)"/>
    <property type="match status" value="2"/>
</dbReference>
<evidence type="ECO:0000259" key="1">
    <source>
        <dbReference type="PROSITE" id="PS50112"/>
    </source>
</evidence>
<name>A0ABQ2D615_9DEIO</name>
<evidence type="ECO:0000313" key="3">
    <source>
        <dbReference type="EMBL" id="GGJ47474.1"/>
    </source>
</evidence>
<dbReference type="Pfam" id="PF13487">
    <property type="entry name" value="HD_5"/>
    <property type="match status" value="1"/>
</dbReference>
<sequence>MSSSQNVPALSSQVLHRMLHESSDAILLMTYPMGDPHPTITYINRTLLLRTGFFLDELLGESPEVLLHASVRQDHFLRLMHRMQQGKNTRDTVKGTTRDGQVLWTELTISLLEGDMWLMVARDVTQQVQYQQESLQRAHQLEQMLHHAGSVLQIISRTGDRVYTSPSCMHLFGYTAEEMQDLDYSKLVHPEDLALVLEARLQLFQQDEGPSEPMEYRIITRAREERWVSSVVRRVELGPEDWEFHLTTMDITDRKWAELRLHQQLERYRALLDLTYQLETVTEPDVLSVSTLEFLLPLTEFQCGSFVRVSEEGLSLIRTLGKGEEEFRTLVQQVMDSMTAQEVPGNLPALSPVFFSNRNEHHLQTPLGEQFPSVAILPIVAGQTLCGVMFMGSRVPQPISDSTRRLCTAVTERVSLGYHRLLDLERLKEAREETLRAMGLVLEYRDFETKGHTDRVVQLSERLGQAVKLDQQQLDALRFGAYLHDVGKVAIPDQVLLKPERLNSQDWGFIQQHPGVGYDLLHHIPTLPTEALEVVLYHQERWNGSGYPKSLKGQDIPLLARLFAVVDVYDALVSERPYKPAWSHQEAVHQLREEAGTLLDPDLVEAFLKMLNSEQKH</sequence>
<dbReference type="CDD" id="cd00077">
    <property type="entry name" value="HDc"/>
    <property type="match status" value="1"/>
</dbReference>
<reference evidence="4" key="1">
    <citation type="journal article" date="2019" name="Int. J. Syst. Evol. Microbiol.">
        <title>The Global Catalogue of Microorganisms (GCM) 10K type strain sequencing project: providing services to taxonomists for standard genome sequencing and annotation.</title>
        <authorList>
            <consortium name="The Broad Institute Genomics Platform"/>
            <consortium name="The Broad Institute Genome Sequencing Center for Infectious Disease"/>
            <person name="Wu L."/>
            <person name="Ma J."/>
        </authorList>
    </citation>
    <scope>NUCLEOTIDE SEQUENCE [LARGE SCALE GENOMIC DNA]</scope>
    <source>
        <strain evidence="4">JCM 14370</strain>
    </source>
</reference>
<dbReference type="InterPro" id="IPR035965">
    <property type="entry name" value="PAS-like_dom_sf"/>
</dbReference>
<proteinExistence type="predicted"/>
<dbReference type="InterPro" id="IPR013655">
    <property type="entry name" value="PAS_fold_3"/>
</dbReference>
<organism evidence="3 4">
    <name type="scientific">Deinococcus roseus</name>
    <dbReference type="NCBI Taxonomy" id="392414"/>
    <lineage>
        <taxon>Bacteria</taxon>
        <taxon>Thermotogati</taxon>
        <taxon>Deinococcota</taxon>
        <taxon>Deinococci</taxon>
        <taxon>Deinococcales</taxon>
        <taxon>Deinococcaceae</taxon>
        <taxon>Deinococcus</taxon>
    </lineage>
</organism>
<dbReference type="InterPro" id="IPR003607">
    <property type="entry name" value="HD/PDEase_dom"/>
</dbReference>
<evidence type="ECO:0000313" key="4">
    <source>
        <dbReference type="Proteomes" id="UP000632222"/>
    </source>
</evidence>